<evidence type="ECO:0000313" key="1">
    <source>
        <dbReference type="EMBL" id="GAA1525228.1"/>
    </source>
</evidence>
<gene>
    <name evidence="1" type="ORF">GCM10009690_30670</name>
</gene>
<comment type="caution">
    <text evidence="1">The sequence shown here is derived from an EMBL/GenBank/DDBJ whole genome shotgun (WGS) entry which is preliminary data.</text>
</comment>
<protein>
    <submittedName>
        <fullName evidence="1">Uncharacterized protein</fullName>
    </submittedName>
</protein>
<dbReference type="Proteomes" id="UP001500177">
    <property type="component" value="Unassembled WGS sequence"/>
</dbReference>
<keyword evidence="2" id="KW-1185">Reference proteome</keyword>
<organism evidence="1 2">
    <name type="scientific">Brevibacterium permense</name>
    <dbReference type="NCBI Taxonomy" id="234834"/>
    <lineage>
        <taxon>Bacteria</taxon>
        <taxon>Bacillati</taxon>
        <taxon>Actinomycetota</taxon>
        <taxon>Actinomycetes</taxon>
        <taxon>Micrococcales</taxon>
        <taxon>Brevibacteriaceae</taxon>
        <taxon>Brevibacterium</taxon>
    </lineage>
</organism>
<evidence type="ECO:0000313" key="2">
    <source>
        <dbReference type="Proteomes" id="UP001500177"/>
    </source>
</evidence>
<proteinExistence type="predicted"/>
<dbReference type="EMBL" id="BAAALX010000019">
    <property type="protein sequence ID" value="GAA1525228.1"/>
    <property type="molecule type" value="Genomic_DNA"/>
</dbReference>
<reference evidence="2" key="1">
    <citation type="journal article" date="2019" name="Int. J. Syst. Evol. Microbiol.">
        <title>The Global Catalogue of Microorganisms (GCM) 10K type strain sequencing project: providing services to taxonomists for standard genome sequencing and annotation.</title>
        <authorList>
            <consortium name="The Broad Institute Genomics Platform"/>
            <consortium name="The Broad Institute Genome Sequencing Center for Infectious Disease"/>
            <person name="Wu L."/>
            <person name="Ma J."/>
        </authorList>
    </citation>
    <scope>NUCLEOTIDE SEQUENCE [LARGE SCALE GENOMIC DNA]</scope>
    <source>
        <strain evidence="2">JCM 13318</strain>
    </source>
</reference>
<accession>A0ABP4LJ83</accession>
<name>A0ABP4LJ83_9MICO</name>
<sequence>MRRIRRNPDGCVFVSEDRAGEAVGEDIGSAFQISIIVPPTGRRGIRALAILPGAQQNPARDYPCTGLRS</sequence>